<feature type="transmembrane region" description="Helical" evidence="1">
    <location>
        <begin position="55"/>
        <end position="77"/>
    </location>
</feature>
<dbReference type="OrthoDB" id="5193093at2"/>
<feature type="transmembrane region" description="Helical" evidence="1">
    <location>
        <begin position="124"/>
        <end position="140"/>
    </location>
</feature>
<dbReference type="RefSeq" id="WP_114677479.1">
    <property type="nucleotide sequence ID" value="NZ_CP031188.1"/>
</dbReference>
<evidence type="ECO:0000313" key="3">
    <source>
        <dbReference type="Proteomes" id="UP000253951"/>
    </source>
</evidence>
<keyword evidence="1" id="KW-0812">Transmembrane</keyword>
<accession>A0A345HAW0</accession>
<sequence length="146" mass="16912">MNDINKILKLKEIDQLDSSILQFSKNTLATKKICASLLVAIPSIIFKMTDNKLDTSIYVSSSLILLFFWIIDSNSYYYQRKLRIRMSEIVNELNGNQLIVNGFGMPLDNKEKESWGKAFFNKSQLFYLFSTILVLILMIVDKKELI</sequence>
<gene>
    <name evidence="2" type="ORF">DVK85_05525</name>
</gene>
<protein>
    <submittedName>
        <fullName evidence="2">Uncharacterized protein</fullName>
    </submittedName>
</protein>
<name>A0A345HAW0_9FLAO</name>
<keyword evidence="1" id="KW-0472">Membrane</keyword>
<dbReference type="EMBL" id="CP031188">
    <property type="protein sequence ID" value="AXG73720.1"/>
    <property type="molecule type" value="Genomic_DNA"/>
</dbReference>
<proteinExistence type="predicted"/>
<dbReference type="Proteomes" id="UP000253951">
    <property type="component" value="Chromosome"/>
</dbReference>
<dbReference type="AlphaFoldDB" id="A0A345HAW0"/>
<dbReference type="KEGG" id="fat:DVK85_05525"/>
<evidence type="ECO:0000313" key="2">
    <source>
        <dbReference type="EMBL" id="AXG73720.1"/>
    </source>
</evidence>
<reference evidence="2 3" key="1">
    <citation type="submission" date="2018-07" db="EMBL/GenBank/DDBJ databases">
        <title>Complete genome sequence of Flavobacterium arcticum type strain SM1502T.</title>
        <authorList>
            <person name="Li Y."/>
            <person name="Li D.-D."/>
        </authorList>
    </citation>
    <scope>NUCLEOTIDE SEQUENCE [LARGE SCALE GENOMIC DNA]</scope>
    <source>
        <strain evidence="2 3">SM1502</strain>
    </source>
</reference>
<organism evidence="2 3">
    <name type="scientific">Flavobacterium arcticum</name>
    <dbReference type="NCBI Taxonomy" id="1784713"/>
    <lineage>
        <taxon>Bacteria</taxon>
        <taxon>Pseudomonadati</taxon>
        <taxon>Bacteroidota</taxon>
        <taxon>Flavobacteriia</taxon>
        <taxon>Flavobacteriales</taxon>
        <taxon>Flavobacteriaceae</taxon>
        <taxon>Flavobacterium</taxon>
    </lineage>
</organism>
<evidence type="ECO:0000256" key="1">
    <source>
        <dbReference type="SAM" id="Phobius"/>
    </source>
</evidence>
<keyword evidence="3" id="KW-1185">Reference proteome</keyword>
<keyword evidence="1" id="KW-1133">Transmembrane helix</keyword>